<protein>
    <submittedName>
        <fullName evidence="1">Dnaj subfamily c member</fullName>
    </submittedName>
</protein>
<dbReference type="Proteomes" id="UP001056778">
    <property type="component" value="Chromosome 6"/>
</dbReference>
<comment type="caution">
    <text evidence="1">The sequence shown here is derived from an EMBL/GenBank/DDBJ whole genome shotgun (WGS) entry which is preliminary data.</text>
</comment>
<proteinExistence type="predicted"/>
<evidence type="ECO:0000313" key="1">
    <source>
        <dbReference type="EMBL" id="KAI4459140.1"/>
    </source>
</evidence>
<reference evidence="1" key="1">
    <citation type="submission" date="2022-04" db="EMBL/GenBank/DDBJ databases">
        <title>Chromosome-scale genome assembly of Holotrichia oblita Faldermann.</title>
        <authorList>
            <person name="Rongchong L."/>
        </authorList>
    </citation>
    <scope>NUCLEOTIDE SEQUENCE</scope>
    <source>
        <strain evidence="1">81SQS9</strain>
    </source>
</reference>
<organism evidence="1 2">
    <name type="scientific">Holotrichia oblita</name>
    <name type="common">Chafer beetle</name>
    <dbReference type="NCBI Taxonomy" id="644536"/>
    <lineage>
        <taxon>Eukaryota</taxon>
        <taxon>Metazoa</taxon>
        <taxon>Ecdysozoa</taxon>
        <taxon>Arthropoda</taxon>
        <taxon>Hexapoda</taxon>
        <taxon>Insecta</taxon>
        <taxon>Pterygota</taxon>
        <taxon>Neoptera</taxon>
        <taxon>Endopterygota</taxon>
        <taxon>Coleoptera</taxon>
        <taxon>Polyphaga</taxon>
        <taxon>Scarabaeiformia</taxon>
        <taxon>Scarabaeidae</taxon>
        <taxon>Melolonthinae</taxon>
        <taxon>Holotrichia</taxon>
    </lineage>
</organism>
<keyword evidence="2" id="KW-1185">Reference proteome</keyword>
<name>A0ACB9SX70_HOLOL</name>
<sequence>MSKDYYKILGINRNASDDDIKKAYRKMALKYHPDKNKSPNAEEIFKEAAEAYEVLSDKKKRQIYDQYGEDGLKGGGGSGVPGSFSYEFHGDPRATFAQFFGSANPFDDFFEAGFGNSGSHFDDDSFPFFGGGMFKRSGSKSKQQEQDPAIEYELFVSLEEIYTGCVKKMRINKKVLLPDGSTKREDKILTIDVKPGWKAGTKVTFPKEGDENVNRIPADIIFIIKDKPHSVFKREGSDVKYTAHISLKDALCGCSVNIPTITKEIVTLHFTNEIITPQTLRRLPARGLPFPKEPSRTGDLLVNFDIQFPLQISDQVKNVLRNILPVEQ</sequence>
<evidence type="ECO:0000313" key="2">
    <source>
        <dbReference type="Proteomes" id="UP001056778"/>
    </source>
</evidence>
<accession>A0ACB9SX70</accession>
<gene>
    <name evidence="1" type="ORF">MML48_6g00001699</name>
</gene>
<dbReference type="EMBL" id="CM043020">
    <property type="protein sequence ID" value="KAI4459140.1"/>
    <property type="molecule type" value="Genomic_DNA"/>
</dbReference>